<comment type="subcellular location">
    <subcellularLocation>
        <location evidence="1">Membrane</location>
        <topology evidence="1">Single-pass type I membrane protein</topology>
    </subcellularLocation>
</comment>
<organism evidence="10 11">
    <name type="scientific">Branchiostoma lanceolatum</name>
    <name type="common">Common lancelet</name>
    <name type="synonym">Amphioxus lanceolatum</name>
    <dbReference type="NCBI Taxonomy" id="7740"/>
    <lineage>
        <taxon>Eukaryota</taxon>
        <taxon>Metazoa</taxon>
        <taxon>Chordata</taxon>
        <taxon>Cephalochordata</taxon>
        <taxon>Leptocardii</taxon>
        <taxon>Amphioxiformes</taxon>
        <taxon>Branchiostomatidae</taxon>
        <taxon>Branchiostoma</taxon>
    </lineage>
</organism>
<dbReference type="Proteomes" id="UP000838412">
    <property type="component" value="Chromosome 1"/>
</dbReference>
<dbReference type="PANTHER" id="PTHR11640">
    <property type="entry name" value="NEPHRIN"/>
    <property type="match status" value="1"/>
</dbReference>
<dbReference type="InterPro" id="IPR013098">
    <property type="entry name" value="Ig_I-set"/>
</dbReference>
<dbReference type="GO" id="GO:0050839">
    <property type="term" value="F:cell adhesion molecule binding"/>
    <property type="evidence" value="ECO:0007669"/>
    <property type="project" value="TreeGrafter"/>
</dbReference>
<keyword evidence="11" id="KW-1185">Reference proteome</keyword>
<evidence type="ECO:0000256" key="8">
    <source>
        <dbReference type="SAM" id="SignalP"/>
    </source>
</evidence>
<protein>
    <submittedName>
        <fullName evidence="10">KIRREL protein</fullName>
    </submittedName>
</protein>
<keyword evidence="8" id="KW-0732">Signal</keyword>
<feature type="compositionally biased region" description="Basic residues" evidence="6">
    <location>
        <begin position="661"/>
        <end position="670"/>
    </location>
</feature>
<dbReference type="InterPro" id="IPR036179">
    <property type="entry name" value="Ig-like_dom_sf"/>
</dbReference>
<dbReference type="SUPFAM" id="SSF48726">
    <property type="entry name" value="Immunoglobulin"/>
    <property type="match status" value="5"/>
</dbReference>
<keyword evidence="3" id="KW-1015">Disulfide bond</keyword>
<keyword evidence="2 7" id="KW-0472">Membrane</keyword>
<dbReference type="InterPro" id="IPR013151">
    <property type="entry name" value="Immunoglobulin_dom"/>
</dbReference>
<dbReference type="Gene3D" id="2.60.40.10">
    <property type="entry name" value="Immunoglobulins"/>
    <property type="match status" value="5"/>
</dbReference>
<dbReference type="GO" id="GO:0098609">
    <property type="term" value="P:cell-cell adhesion"/>
    <property type="evidence" value="ECO:0007669"/>
    <property type="project" value="TreeGrafter"/>
</dbReference>
<evidence type="ECO:0000256" key="2">
    <source>
        <dbReference type="ARBA" id="ARBA00023136"/>
    </source>
</evidence>
<feature type="chain" id="PRO_5035436632" evidence="8">
    <location>
        <begin position="24"/>
        <end position="687"/>
    </location>
</feature>
<evidence type="ECO:0000256" key="7">
    <source>
        <dbReference type="SAM" id="Phobius"/>
    </source>
</evidence>
<feature type="signal peptide" evidence="8">
    <location>
        <begin position="1"/>
        <end position="23"/>
    </location>
</feature>
<dbReference type="InterPro" id="IPR013783">
    <property type="entry name" value="Ig-like_fold"/>
</dbReference>
<keyword evidence="5" id="KW-0393">Immunoglobulin domain</keyword>
<evidence type="ECO:0000256" key="1">
    <source>
        <dbReference type="ARBA" id="ARBA00004479"/>
    </source>
</evidence>
<dbReference type="Pfam" id="PF07686">
    <property type="entry name" value="V-set"/>
    <property type="match status" value="1"/>
</dbReference>
<evidence type="ECO:0000256" key="5">
    <source>
        <dbReference type="ARBA" id="ARBA00023319"/>
    </source>
</evidence>
<evidence type="ECO:0000256" key="6">
    <source>
        <dbReference type="SAM" id="MobiDB-lite"/>
    </source>
</evidence>
<reference evidence="10" key="1">
    <citation type="submission" date="2022-01" db="EMBL/GenBank/DDBJ databases">
        <authorList>
            <person name="Braso-Vives M."/>
        </authorList>
    </citation>
    <scope>NUCLEOTIDE SEQUENCE</scope>
</reference>
<feature type="domain" description="Ig-like" evidence="9">
    <location>
        <begin position="24"/>
        <end position="121"/>
    </location>
</feature>
<dbReference type="GO" id="GO:0005886">
    <property type="term" value="C:plasma membrane"/>
    <property type="evidence" value="ECO:0007669"/>
    <property type="project" value="TreeGrafter"/>
</dbReference>
<evidence type="ECO:0000313" key="10">
    <source>
        <dbReference type="EMBL" id="CAH1228222.1"/>
    </source>
</evidence>
<dbReference type="InterPro" id="IPR003599">
    <property type="entry name" value="Ig_sub"/>
</dbReference>
<dbReference type="Pfam" id="PF07679">
    <property type="entry name" value="I-set"/>
    <property type="match status" value="1"/>
</dbReference>
<dbReference type="GO" id="GO:0005911">
    <property type="term" value="C:cell-cell junction"/>
    <property type="evidence" value="ECO:0007669"/>
    <property type="project" value="TreeGrafter"/>
</dbReference>
<evidence type="ECO:0000313" key="11">
    <source>
        <dbReference type="Proteomes" id="UP000838412"/>
    </source>
</evidence>
<dbReference type="InterPro" id="IPR013106">
    <property type="entry name" value="Ig_V-set"/>
</dbReference>
<dbReference type="InterPro" id="IPR003598">
    <property type="entry name" value="Ig_sub2"/>
</dbReference>
<dbReference type="InterPro" id="IPR051275">
    <property type="entry name" value="Cell_adhesion_signaling"/>
</dbReference>
<dbReference type="Pfam" id="PF13895">
    <property type="entry name" value="Ig_2"/>
    <property type="match status" value="1"/>
</dbReference>
<dbReference type="SMART" id="SM00406">
    <property type="entry name" value="IGv"/>
    <property type="match status" value="2"/>
</dbReference>
<dbReference type="OrthoDB" id="6153675at2759"/>
<sequence>MAGISWLVVLVAASAAVLDSVECAKYRITPSSTSVLQGQTVILQCAFYDLTTKDIVTWVGPPDLESVSMRRIVNPKFPRHHIIGDESKGIFNLQISNVQLKDGGRYRCGAFGLDSKEATLTVIVPTPRPPVIKGAELPAKAGQQVTLSCSSAGGHPQPSLTWYNESRIFKHMEVIHHEGVGRTVVDLVLPALTKWDNGVNFTCTANQGYPQLTQPKSSSATLSVHYPPTVIVPQTSVHVREGNPANLSCIVDSNPPATVTWRKLGHGLVIKGKNGNRGQTMSLPKASRYDSGVYECTADNGVLPHGMGTATLDVQYAPWIDPTMDDEITLMHDQEGFKLRCLADGNPKPKIRWRRKDTSLYWENPLRFHRVRYDVEGTYQCVATSSGFQEVTKDTFINIVGRPQLLGEESVSATAVAAGGTARFACDIMADPMPDRIIWLWRDRDGIEKELTVASGEFIAISKKRDTDVMSSSSSLTIKDVGYNNEGTYICRASNMFGSVQRNFQLQLTESDQLPAIIIATTAGIVLVVTIVIIGIAVAKKKGLICITRPAEPLGVSAPRPMPPIPKYGRKRGHGTNDSGVEDLELQEVDGTMKPRPPPRVDKEWKAVGLTYTGLVHSTSLPPYSTVERHRPDGEDIGDPANYSEEQTVAQIPPPRDQRSQKKSSARRSIYRGSELEDVVDVDNEVL</sequence>
<name>A0A8J9VK37_BRALA</name>
<dbReference type="InterPro" id="IPR007110">
    <property type="entry name" value="Ig-like_dom"/>
</dbReference>
<dbReference type="PANTHER" id="PTHR11640:SF164">
    <property type="entry name" value="MAM DOMAIN-CONTAINING GLYCOSYLPHOSPHATIDYLINOSITOL ANCHOR PROTEIN 1"/>
    <property type="match status" value="1"/>
</dbReference>
<feature type="region of interest" description="Disordered" evidence="6">
    <location>
        <begin position="557"/>
        <end position="603"/>
    </location>
</feature>
<feature type="transmembrane region" description="Helical" evidence="7">
    <location>
        <begin position="514"/>
        <end position="539"/>
    </location>
</feature>
<proteinExistence type="predicted"/>
<feature type="domain" description="Ig-like" evidence="9">
    <location>
        <begin position="403"/>
        <end position="509"/>
    </location>
</feature>
<keyword evidence="7" id="KW-0812">Transmembrane</keyword>
<feature type="domain" description="Ig-like" evidence="9">
    <location>
        <begin position="227"/>
        <end position="315"/>
    </location>
</feature>
<dbReference type="Pfam" id="PF00047">
    <property type="entry name" value="ig"/>
    <property type="match status" value="1"/>
</dbReference>
<keyword evidence="4" id="KW-0325">Glycoprotein</keyword>
<feature type="domain" description="Ig-like" evidence="9">
    <location>
        <begin position="127"/>
        <end position="223"/>
    </location>
</feature>
<dbReference type="Pfam" id="PF13927">
    <property type="entry name" value="Ig_3"/>
    <property type="match status" value="1"/>
</dbReference>
<feature type="domain" description="Ig-like" evidence="9">
    <location>
        <begin position="318"/>
        <end position="392"/>
    </location>
</feature>
<dbReference type="EMBL" id="OV696686">
    <property type="protein sequence ID" value="CAH1228222.1"/>
    <property type="molecule type" value="Genomic_DNA"/>
</dbReference>
<dbReference type="SMART" id="SM00409">
    <property type="entry name" value="IG"/>
    <property type="match status" value="5"/>
</dbReference>
<dbReference type="CDD" id="cd00096">
    <property type="entry name" value="Ig"/>
    <property type="match status" value="1"/>
</dbReference>
<gene>
    <name evidence="10" type="primary">KIRREL</name>
    <name evidence="10" type="ORF">BLAG_LOCUS629</name>
</gene>
<evidence type="ECO:0000256" key="4">
    <source>
        <dbReference type="ARBA" id="ARBA00023180"/>
    </source>
</evidence>
<dbReference type="SMART" id="SM00408">
    <property type="entry name" value="IGc2"/>
    <property type="match status" value="5"/>
</dbReference>
<evidence type="ECO:0000256" key="3">
    <source>
        <dbReference type="ARBA" id="ARBA00023157"/>
    </source>
</evidence>
<dbReference type="AlphaFoldDB" id="A0A8J9VK37"/>
<dbReference type="PROSITE" id="PS50835">
    <property type="entry name" value="IG_LIKE"/>
    <property type="match status" value="5"/>
</dbReference>
<keyword evidence="7" id="KW-1133">Transmembrane helix</keyword>
<accession>A0A8J9VK37</accession>
<feature type="region of interest" description="Disordered" evidence="6">
    <location>
        <begin position="621"/>
        <end position="675"/>
    </location>
</feature>
<evidence type="ECO:0000259" key="9">
    <source>
        <dbReference type="PROSITE" id="PS50835"/>
    </source>
</evidence>